<dbReference type="PANTHER" id="PTHR43861">
    <property type="entry name" value="TRANS-ACONITATE 2-METHYLTRANSFERASE-RELATED"/>
    <property type="match status" value="1"/>
</dbReference>
<dbReference type="InterPro" id="IPR013216">
    <property type="entry name" value="Methyltransf_11"/>
</dbReference>
<evidence type="ECO:0000313" key="2">
    <source>
        <dbReference type="EMBL" id="EXI67261.1"/>
    </source>
</evidence>
<dbReference type="GO" id="GO:0032259">
    <property type="term" value="P:methylation"/>
    <property type="evidence" value="ECO:0007669"/>
    <property type="project" value="UniProtKB-KW"/>
</dbReference>
<comment type="caution">
    <text evidence="2">The sequence shown here is derived from an EMBL/GenBank/DDBJ whole genome shotgun (WGS) entry which is preliminary data.</text>
</comment>
<gene>
    <name evidence="2" type="ORF">AW08_02096</name>
</gene>
<feature type="domain" description="Methyltransferase type 11" evidence="1">
    <location>
        <begin position="212"/>
        <end position="307"/>
    </location>
</feature>
<dbReference type="InterPro" id="IPR011990">
    <property type="entry name" value="TPR-like_helical_dom_sf"/>
</dbReference>
<keyword evidence="2" id="KW-0489">Methyltransferase</keyword>
<dbReference type="InterPro" id="IPR029063">
    <property type="entry name" value="SAM-dependent_MTases_sf"/>
</dbReference>
<keyword evidence="3" id="KW-1185">Reference proteome</keyword>
<dbReference type="Gene3D" id="1.25.40.10">
    <property type="entry name" value="Tetratricopeptide repeat domain"/>
    <property type="match status" value="1"/>
</dbReference>
<name>A0A011MXG2_9PROT</name>
<keyword evidence="2" id="KW-0808">Transferase</keyword>
<dbReference type="Pfam" id="PF08241">
    <property type="entry name" value="Methyltransf_11"/>
    <property type="match status" value="1"/>
</dbReference>
<reference evidence="2" key="1">
    <citation type="submission" date="2014-02" db="EMBL/GenBank/DDBJ databases">
        <title>Expanding our view of genomic diversity in Candidatus Accumulibacter clades.</title>
        <authorList>
            <person name="Skennerton C.T."/>
            <person name="Barr J.J."/>
            <person name="Slater F.R."/>
            <person name="Bond P.L."/>
            <person name="Tyson G.W."/>
        </authorList>
    </citation>
    <scope>NUCLEOTIDE SEQUENCE [LARGE SCALE GENOMIC DNA]</scope>
</reference>
<dbReference type="STRING" id="1454001.AW08_02096"/>
<evidence type="ECO:0000313" key="3">
    <source>
        <dbReference type="Proteomes" id="UP000020218"/>
    </source>
</evidence>
<dbReference type="PATRIC" id="fig|1454001.3.peg.2142"/>
<sequence length="718" mass="79044">MSQILADKLLALAGPGRILHYGCSDAALVRALLARGCDAYGRIVADGMPTPMLDGRISWPEAPNVPATFDTVVVDQSIIVGAADIRLQLQSLRKHAARTLVLDFSGVSPLTKPAHLPTNSQIEDAAVAAGFRRHPATFPVGRYARLNDPAPEALLCFEKIPDEILARWPMEFLLANRDLHMDMSREASPRADAHMVRYALAAEWIRPGDTVLDCACGLGYGAALLAAASRGRRIIGIDLDVESIAYARDNFGGYSVEYRAGSALDLGFLPNRSVDMVVTFETIEHLQDYDRFLDEIARILKPDGRVIGSVPHLWVDETGRDPNPHHFHAFDYAQIRDALSRHFIVEARYAQTAPGGVKLLDAPRRLEQRPLQAAPVEEDTEWWILVAAADPSGAAAGGYQQPEFDPCVEGTHSHLTGFASHYDNPWIYRQLIQNGQRIRDTATLAETIATAVKGARRNSADLGAMLTVLSYQALQDHDDRQRAHLLAEIEAYLELDSDNPHVYRWRISLAYVAALLALDGGQREQGKAFLKKVLSLDPLRFSPLISTKTVGGYFLLGTMALVDGDTEDARAAFAEGVAAARRALHAPDENAIGRPDHPLAFGFFELAEIADMAGQCAMALNEIDAFGHAPGRFWRSVDVKRFGLLTWIRNIEAEYRSIEAEYAGELAQLHAECTLRKLLPLRLKELVLVLTPSLTRRIWASLTAATVRLGLRRCAGRQ</sequence>
<organism evidence="2 3">
    <name type="scientific">Candidatus Accumulibacter adjunctus</name>
    <dbReference type="NCBI Taxonomy" id="1454001"/>
    <lineage>
        <taxon>Bacteria</taxon>
        <taxon>Pseudomonadati</taxon>
        <taxon>Pseudomonadota</taxon>
        <taxon>Betaproteobacteria</taxon>
        <taxon>Candidatus Accumulibacter</taxon>
    </lineage>
</organism>
<dbReference type="EMBL" id="JFAX01000011">
    <property type="protein sequence ID" value="EXI67261.1"/>
    <property type="molecule type" value="Genomic_DNA"/>
</dbReference>
<dbReference type="AlphaFoldDB" id="A0A011MXG2"/>
<dbReference type="Proteomes" id="UP000020218">
    <property type="component" value="Unassembled WGS sequence"/>
</dbReference>
<dbReference type="EC" id="2.1.1.-" evidence="2"/>
<accession>A0A011MXG2</accession>
<dbReference type="SUPFAM" id="SSF53335">
    <property type="entry name" value="S-adenosyl-L-methionine-dependent methyltransferases"/>
    <property type="match status" value="1"/>
</dbReference>
<proteinExistence type="predicted"/>
<protein>
    <submittedName>
        <fullName evidence="2">S-adenosylmethionine-dependent methyltransferase</fullName>
        <ecNumber evidence="2">2.1.1.-</ecNumber>
    </submittedName>
</protein>
<dbReference type="Gene3D" id="3.40.50.150">
    <property type="entry name" value="Vaccinia Virus protein VP39"/>
    <property type="match status" value="1"/>
</dbReference>
<evidence type="ECO:0000259" key="1">
    <source>
        <dbReference type="Pfam" id="PF08241"/>
    </source>
</evidence>
<dbReference type="GO" id="GO:0008757">
    <property type="term" value="F:S-adenosylmethionine-dependent methyltransferase activity"/>
    <property type="evidence" value="ECO:0007669"/>
    <property type="project" value="InterPro"/>
</dbReference>
<dbReference type="CDD" id="cd02440">
    <property type="entry name" value="AdoMet_MTases"/>
    <property type="match status" value="1"/>
</dbReference>